<dbReference type="PROSITE" id="PS00409">
    <property type="entry name" value="PROKAR_NTER_METHYL"/>
    <property type="match status" value="1"/>
</dbReference>
<feature type="transmembrane region" description="Helical" evidence="1">
    <location>
        <begin position="12"/>
        <end position="38"/>
    </location>
</feature>
<dbReference type="InterPro" id="IPR045584">
    <property type="entry name" value="Pilin-like"/>
</dbReference>
<keyword evidence="1" id="KW-1133">Transmembrane helix</keyword>
<gene>
    <name evidence="3" type="ORF">LH706_06735</name>
</gene>
<feature type="domain" description="Type 4 secretion system PilS N-terminal" evidence="2">
    <location>
        <begin position="46"/>
        <end position="187"/>
    </location>
</feature>
<sequence>MKLFAINKKKAARGFTLIEILLVVGFIALAGIGIYVVYNKVQTGNAANTEARNLDTLRAGVKNLYGASVNYGTVSETVLLQGRVVPDSMRDAAGTAIINSFGGTVKVVPATFGGGAANNAFTIKYPNVPLDVCSKFTTVGGNGFNLVVVNGTPVKDTSKTTGNVLDVAGTAAACNGGTGSVEIDFTSL</sequence>
<accession>A0ABY6NFT0</accession>
<dbReference type="InterPro" id="IPR012902">
    <property type="entry name" value="N_methyl_site"/>
</dbReference>
<dbReference type="EMBL" id="CP085043">
    <property type="protein sequence ID" value="UZF16131.1"/>
    <property type="molecule type" value="Genomic_DNA"/>
</dbReference>
<protein>
    <recommendedName>
        <fullName evidence="2">Type 4 secretion system PilS N-terminal domain-containing protein</fullName>
    </recommendedName>
</protein>
<reference evidence="3" key="1">
    <citation type="submission" date="2021-10" db="EMBL/GenBank/DDBJ databases">
        <title>Complete genome sequences of five Ralstonia solancearum strains isolated from sunflower.</title>
        <authorList>
            <person name="She X."/>
            <person name="He Z."/>
        </authorList>
    </citation>
    <scope>NUCLEOTIDE SEQUENCE</scope>
    <source>
        <strain evidence="3">RS638</strain>
    </source>
</reference>
<evidence type="ECO:0000256" key="1">
    <source>
        <dbReference type="SAM" id="Phobius"/>
    </source>
</evidence>
<evidence type="ECO:0000313" key="3">
    <source>
        <dbReference type="EMBL" id="UZF16131.1"/>
    </source>
</evidence>
<keyword evidence="1" id="KW-0472">Membrane</keyword>
<organism evidence="3">
    <name type="scientific">Ralstonia solanacearum</name>
    <name type="common">Pseudomonas solanacearum</name>
    <dbReference type="NCBI Taxonomy" id="305"/>
    <lineage>
        <taxon>Bacteria</taxon>
        <taxon>Pseudomonadati</taxon>
        <taxon>Pseudomonadota</taxon>
        <taxon>Betaproteobacteria</taxon>
        <taxon>Burkholderiales</taxon>
        <taxon>Burkholderiaceae</taxon>
        <taxon>Ralstonia</taxon>
        <taxon>Ralstonia solanacearum species complex</taxon>
    </lineage>
</organism>
<dbReference type="InterPro" id="IPR014911">
    <property type="entry name" value="PilS_N"/>
</dbReference>
<dbReference type="Gene3D" id="3.30.1690.10">
    <property type="entry name" value="TcpA-like pilin"/>
    <property type="match status" value="1"/>
</dbReference>
<evidence type="ECO:0000259" key="2">
    <source>
        <dbReference type="Pfam" id="PF08805"/>
    </source>
</evidence>
<dbReference type="Pfam" id="PF08805">
    <property type="entry name" value="PilS"/>
    <property type="match status" value="1"/>
</dbReference>
<proteinExistence type="predicted"/>
<keyword evidence="1" id="KW-0812">Transmembrane</keyword>
<dbReference type="SUPFAM" id="SSF54523">
    <property type="entry name" value="Pili subunits"/>
    <property type="match status" value="1"/>
</dbReference>
<name>A0ABY6NFT0_RALSL</name>